<evidence type="ECO:0000313" key="2">
    <source>
        <dbReference type="Proteomes" id="UP000002668"/>
    </source>
</evidence>
<protein>
    <submittedName>
        <fullName evidence="1">Uncharacterized protein</fullName>
    </submittedName>
</protein>
<dbReference type="VEuPathDB" id="FungiDB:LEMA_P041280.1"/>
<dbReference type="InParanoid" id="E4ZPK2"/>
<keyword evidence="2" id="KW-1185">Reference proteome</keyword>
<accession>E4ZPK2</accession>
<reference evidence="2" key="1">
    <citation type="journal article" date="2011" name="Nat. Commun.">
        <title>Effector diversification within compartments of the Leptosphaeria maculans genome affected by Repeat-Induced Point mutations.</title>
        <authorList>
            <person name="Rouxel T."/>
            <person name="Grandaubert J."/>
            <person name="Hane J.K."/>
            <person name="Hoede C."/>
            <person name="van de Wouw A.P."/>
            <person name="Couloux A."/>
            <person name="Dominguez V."/>
            <person name="Anthouard V."/>
            <person name="Bally P."/>
            <person name="Bourras S."/>
            <person name="Cozijnsen A.J."/>
            <person name="Ciuffetti L.M."/>
            <person name="Degrave A."/>
            <person name="Dilmaghani A."/>
            <person name="Duret L."/>
            <person name="Fudal I."/>
            <person name="Goodwin S.B."/>
            <person name="Gout L."/>
            <person name="Glaser N."/>
            <person name="Linglin J."/>
            <person name="Kema G.H.J."/>
            <person name="Lapalu N."/>
            <person name="Lawrence C.B."/>
            <person name="May K."/>
            <person name="Meyer M."/>
            <person name="Ollivier B."/>
            <person name="Poulain J."/>
            <person name="Schoch C.L."/>
            <person name="Simon A."/>
            <person name="Spatafora J.W."/>
            <person name="Stachowiak A."/>
            <person name="Turgeon B.G."/>
            <person name="Tyler B.M."/>
            <person name="Vincent D."/>
            <person name="Weissenbach J."/>
            <person name="Amselem J."/>
            <person name="Quesneville H."/>
            <person name="Oliver R.P."/>
            <person name="Wincker P."/>
            <person name="Balesdent M.-H."/>
            <person name="Howlett B.J."/>
        </authorList>
    </citation>
    <scope>NUCLEOTIDE SEQUENCE [LARGE SCALE GENOMIC DNA]</scope>
    <source>
        <strain evidence="2">JN3 / isolate v23.1.3 / race Av1-4-5-6-7-8</strain>
    </source>
</reference>
<sequence length="131" mass="15069">MIICCDTSIICHDLHLNRGFILTPGNHPTPRLELLDGWQQHAWGCCYFESSSGPTQIPSQRYLHVRHTKSPLLLHSFRAPLATYPPRLLLQQVLRGQTAYHRDIHGHETIVAVFRIERQRTPPRSGCRKCP</sequence>
<dbReference type="HOGENOM" id="CLU_1928000_0_0_1"/>
<proteinExistence type="predicted"/>
<dbReference type="AlphaFoldDB" id="E4ZPK2"/>
<name>E4ZPK2_LEPMJ</name>
<dbReference type="EMBL" id="FP929105">
    <property type="protein sequence ID" value="CBX93227.1"/>
    <property type="molecule type" value="Genomic_DNA"/>
</dbReference>
<gene>
    <name evidence="1" type="ORF">LEMA_P041280.1</name>
</gene>
<evidence type="ECO:0000313" key="1">
    <source>
        <dbReference type="EMBL" id="CBX93227.1"/>
    </source>
</evidence>
<dbReference type="Proteomes" id="UP000002668">
    <property type="component" value="Genome"/>
</dbReference>
<dbReference type="OrthoDB" id="3793534at2759"/>
<organism evidence="2">
    <name type="scientific">Leptosphaeria maculans (strain JN3 / isolate v23.1.3 / race Av1-4-5-6-7-8)</name>
    <name type="common">Blackleg fungus</name>
    <name type="synonym">Phoma lingam</name>
    <dbReference type="NCBI Taxonomy" id="985895"/>
    <lineage>
        <taxon>Eukaryota</taxon>
        <taxon>Fungi</taxon>
        <taxon>Dikarya</taxon>
        <taxon>Ascomycota</taxon>
        <taxon>Pezizomycotina</taxon>
        <taxon>Dothideomycetes</taxon>
        <taxon>Pleosporomycetidae</taxon>
        <taxon>Pleosporales</taxon>
        <taxon>Pleosporineae</taxon>
        <taxon>Leptosphaeriaceae</taxon>
        <taxon>Plenodomus</taxon>
        <taxon>Plenodomus lingam/Leptosphaeria maculans species complex</taxon>
    </lineage>
</organism>